<accession>A0AAD4BE92</accession>
<dbReference type="EMBL" id="WHUW01000116">
    <property type="protein sequence ID" value="KAF8423439.1"/>
    <property type="molecule type" value="Genomic_DNA"/>
</dbReference>
<dbReference type="InterPro" id="IPR011990">
    <property type="entry name" value="TPR-like_helical_dom_sf"/>
</dbReference>
<dbReference type="InterPro" id="IPR024983">
    <property type="entry name" value="CHAT_dom"/>
</dbReference>
<evidence type="ECO:0000313" key="2">
    <source>
        <dbReference type="EMBL" id="KAF8423439.1"/>
    </source>
</evidence>
<proteinExistence type="predicted"/>
<organism evidence="2 3">
    <name type="scientific">Boletus edulis BED1</name>
    <dbReference type="NCBI Taxonomy" id="1328754"/>
    <lineage>
        <taxon>Eukaryota</taxon>
        <taxon>Fungi</taxon>
        <taxon>Dikarya</taxon>
        <taxon>Basidiomycota</taxon>
        <taxon>Agaricomycotina</taxon>
        <taxon>Agaricomycetes</taxon>
        <taxon>Agaricomycetidae</taxon>
        <taxon>Boletales</taxon>
        <taxon>Boletineae</taxon>
        <taxon>Boletaceae</taxon>
        <taxon>Boletoideae</taxon>
        <taxon>Boletus</taxon>
    </lineage>
</organism>
<dbReference type="Pfam" id="PF12770">
    <property type="entry name" value="CHAT"/>
    <property type="match status" value="1"/>
</dbReference>
<protein>
    <recommendedName>
        <fullName evidence="1">CHAT domain-containing protein</fullName>
    </recommendedName>
</protein>
<reference evidence="2" key="2">
    <citation type="journal article" date="2020" name="Nat. Commun.">
        <title>Large-scale genome sequencing of mycorrhizal fungi provides insights into the early evolution of symbiotic traits.</title>
        <authorList>
            <person name="Miyauchi S."/>
            <person name="Kiss E."/>
            <person name="Kuo A."/>
            <person name="Drula E."/>
            <person name="Kohler A."/>
            <person name="Sanchez-Garcia M."/>
            <person name="Morin E."/>
            <person name="Andreopoulos B."/>
            <person name="Barry K.W."/>
            <person name="Bonito G."/>
            <person name="Buee M."/>
            <person name="Carver A."/>
            <person name="Chen C."/>
            <person name="Cichocki N."/>
            <person name="Clum A."/>
            <person name="Culley D."/>
            <person name="Crous P.W."/>
            <person name="Fauchery L."/>
            <person name="Girlanda M."/>
            <person name="Hayes R.D."/>
            <person name="Keri Z."/>
            <person name="LaButti K."/>
            <person name="Lipzen A."/>
            <person name="Lombard V."/>
            <person name="Magnuson J."/>
            <person name="Maillard F."/>
            <person name="Murat C."/>
            <person name="Nolan M."/>
            <person name="Ohm R.A."/>
            <person name="Pangilinan J."/>
            <person name="Pereira M.F."/>
            <person name="Perotto S."/>
            <person name="Peter M."/>
            <person name="Pfister S."/>
            <person name="Riley R."/>
            <person name="Sitrit Y."/>
            <person name="Stielow J.B."/>
            <person name="Szollosi G."/>
            <person name="Zifcakova L."/>
            <person name="Stursova M."/>
            <person name="Spatafora J.W."/>
            <person name="Tedersoo L."/>
            <person name="Vaario L.M."/>
            <person name="Yamada A."/>
            <person name="Yan M."/>
            <person name="Wang P."/>
            <person name="Xu J."/>
            <person name="Bruns T."/>
            <person name="Baldrian P."/>
            <person name="Vilgalys R."/>
            <person name="Dunand C."/>
            <person name="Henrissat B."/>
            <person name="Grigoriev I.V."/>
            <person name="Hibbett D."/>
            <person name="Nagy L.G."/>
            <person name="Martin F.M."/>
        </authorList>
    </citation>
    <scope>NUCLEOTIDE SEQUENCE</scope>
    <source>
        <strain evidence="2">BED1</strain>
    </source>
</reference>
<gene>
    <name evidence="2" type="ORF">L210DRAFT_3765777</name>
</gene>
<evidence type="ECO:0000259" key="1">
    <source>
        <dbReference type="Pfam" id="PF12770"/>
    </source>
</evidence>
<comment type="caution">
    <text evidence="2">The sequence shown here is derived from an EMBL/GenBank/DDBJ whole genome shotgun (WGS) entry which is preliminary data.</text>
</comment>
<reference evidence="2" key="1">
    <citation type="submission" date="2019-10" db="EMBL/GenBank/DDBJ databases">
        <authorList>
            <consortium name="DOE Joint Genome Institute"/>
            <person name="Kuo A."/>
            <person name="Miyauchi S."/>
            <person name="Kiss E."/>
            <person name="Drula E."/>
            <person name="Kohler A."/>
            <person name="Sanchez-Garcia M."/>
            <person name="Andreopoulos B."/>
            <person name="Barry K.W."/>
            <person name="Bonito G."/>
            <person name="Buee M."/>
            <person name="Carver A."/>
            <person name="Chen C."/>
            <person name="Cichocki N."/>
            <person name="Clum A."/>
            <person name="Culley D."/>
            <person name="Crous P.W."/>
            <person name="Fauchery L."/>
            <person name="Girlanda M."/>
            <person name="Hayes R."/>
            <person name="Keri Z."/>
            <person name="LaButti K."/>
            <person name="Lipzen A."/>
            <person name="Lombard V."/>
            <person name="Magnuson J."/>
            <person name="Maillard F."/>
            <person name="Morin E."/>
            <person name="Murat C."/>
            <person name="Nolan M."/>
            <person name="Ohm R."/>
            <person name="Pangilinan J."/>
            <person name="Pereira M."/>
            <person name="Perotto S."/>
            <person name="Peter M."/>
            <person name="Riley R."/>
            <person name="Sitrit Y."/>
            <person name="Stielow B."/>
            <person name="Szollosi G."/>
            <person name="Zifcakova L."/>
            <person name="Stursova M."/>
            <person name="Spatafora J.W."/>
            <person name="Tedersoo L."/>
            <person name="Vaario L.-M."/>
            <person name="Yamada A."/>
            <person name="Yan M."/>
            <person name="Wang P."/>
            <person name="Xu J."/>
            <person name="Bruns T."/>
            <person name="Baldrian P."/>
            <person name="Vilgalys R."/>
            <person name="Henrissat B."/>
            <person name="Grigoriev I.V."/>
            <person name="Hibbett D."/>
            <person name="Nagy L.G."/>
            <person name="Martin F.M."/>
        </authorList>
    </citation>
    <scope>NUCLEOTIDE SEQUENCE</scope>
    <source>
        <strain evidence="2">BED1</strain>
    </source>
</reference>
<dbReference type="AlphaFoldDB" id="A0AAD4BE92"/>
<feature type="domain" description="CHAT" evidence="1">
    <location>
        <begin position="306"/>
        <end position="394"/>
    </location>
</feature>
<keyword evidence="3" id="KW-1185">Reference proteome</keyword>
<dbReference type="Proteomes" id="UP001194468">
    <property type="component" value="Unassembled WGS sequence"/>
</dbReference>
<sequence>MALVHTAYHPLRYHRALNSDAYDLHVRAASLFEEFRRSVETNCIDEAVHLDREALGLHPPGHPKRDVSLNRLAIRLSVRYKQLGRMSDIVEAIMLDRKALSLRPHGHPDRSTSLNNLAVDLSMDLDEAIALDREALGQSGGTEERNGNLRPQGHPGWSASLNNLAVRLSTQFNQLGVMQNLDETIVFEREALGLQPQGRPDRSQSSSNLAARLSTRSNHLGLGVTEDLDEAISLEREDLGLRPQEHPDRSYTQLGVTQDLDAAIVLDRESLGLRLQGHPDRLAIDLATRYKRLGVMRLRSPGMNRTPPFESSFALHDGHFTIQCIMGCDLKNPEFAYLSACHTTVGDVESPDEVIHLAAAMQFIGFRSVFGTMWAVNDGETNKITSTLYKHVVDASGRLDYTRAAYALNKTMRSVDIPLDQWILYIHLGG</sequence>
<evidence type="ECO:0000313" key="3">
    <source>
        <dbReference type="Proteomes" id="UP001194468"/>
    </source>
</evidence>
<name>A0AAD4BE92_BOLED</name>
<dbReference type="Gene3D" id="1.25.40.10">
    <property type="entry name" value="Tetratricopeptide repeat domain"/>
    <property type="match status" value="1"/>
</dbReference>